<name>A0A2H4PQZ0_9CAUD</name>
<reference evidence="1 2" key="1">
    <citation type="submission" date="2017-11" db="EMBL/GenBank/DDBJ databases">
        <authorList>
            <person name="Laing C."/>
            <person name="Caston J.C."/>
            <person name="Del V.M."/>
            <person name="Young O.M."/>
            <person name="Nayek S."/>
            <person name="Hughes L.E."/>
            <person name="Garlena R.A."/>
            <person name="Russell D.A."/>
            <person name="Pope W.H."/>
            <person name="Jacobs-Sera D."/>
            <person name="Hendrix R.W."/>
            <person name="Hatfull G.F."/>
        </authorList>
    </citation>
    <scope>NUCLEOTIDE SEQUENCE [LARGE SCALE GENOMIC DNA]</scope>
</reference>
<sequence>MSTVTQPNPDNPTATFTLTFDDEPVDITMEFHFSANAEDYIDVTDFVNDAAGVVLRALTGL</sequence>
<evidence type="ECO:0000313" key="2">
    <source>
        <dbReference type="Proteomes" id="UP000240735"/>
    </source>
</evidence>
<dbReference type="Proteomes" id="UP000240735">
    <property type="component" value="Segment"/>
</dbReference>
<accession>A0A2H4PQZ0</accession>
<organism evidence="1 2">
    <name type="scientific">Streptomyces phage Manuel</name>
    <dbReference type="NCBI Taxonomy" id="2053812"/>
    <lineage>
        <taxon>Viruses</taxon>
        <taxon>Duplodnaviria</taxon>
        <taxon>Heunggongvirae</taxon>
        <taxon>Uroviricota</taxon>
        <taxon>Caudoviricetes</taxon>
        <taxon>Beephvirinae</taxon>
        <taxon>Manuelvirus</taxon>
        <taxon>Manuelvirus manuel</taxon>
    </lineage>
</organism>
<protein>
    <submittedName>
        <fullName evidence="1">Uncharacterized protein</fullName>
    </submittedName>
</protein>
<gene>
    <name evidence="1" type="ORF">SEA_MANUEL_49</name>
</gene>
<dbReference type="EMBL" id="MG518519">
    <property type="protein sequence ID" value="ATW69347.1"/>
    <property type="molecule type" value="Genomic_DNA"/>
</dbReference>
<proteinExistence type="predicted"/>
<evidence type="ECO:0000313" key="1">
    <source>
        <dbReference type="EMBL" id="ATW69347.1"/>
    </source>
</evidence>
<keyword evidence="2" id="KW-1185">Reference proteome</keyword>